<proteinExistence type="predicted"/>
<evidence type="ECO:0000313" key="2">
    <source>
        <dbReference type="Proteomes" id="UP000033649"/>
    </source>
</evidence>
<name>A0A0F5FJD7_9HYPH</name>
<dbReference type="STRING" id="429727.VE26_00810"/>
<comment type="caution">
    <text evidence="1">The sequence shown here is derived from an EMBL/GenBank/DDBJ whole genome shotgun (WGS) entry which is preliminary data.</text>
</comment>
<organism evidence="1 2">
    <name type="scientific">Devosia chinhatensis</name>
    <dbReference type="NCBI Taxonomy" id="429727"/>
    <lineage>
        <taxon>Bacteria</taxon>
        <taxon>Pseudomonadati</taxon>
        <taxon>Pseudomonadota</taxon>
        <taxon>Alphaproteobacteria</taxon>
        <taxon>Hyphomicrobiales</taxon>
        <taxon>Devosiaceae</taxon>
        <taxon>Devosia</taxon>
    </lineage>
</organism>
<dbReference type="Proteomes" id="UP000033649">
    <property type="component" value="Unassembled WGS sequence"/>
</dbReference>
<dbReference type="AlphaFoldDB" id="A0A0F5FJD7"/>
<evidence type="ECO:0000313" key="1">
    <source>
        <dbReference type="EMBL" id="KKB08665.1"/>
    </source>
</evidence>
<protein>
    <submittedName>
        <fullName evidence="1">Uncharacterized protein</fullName>
    </submittedName>
</protein>
<sequence>MLALGAAPAQAEWEGTAWGMSPQETLAVLDTARSHKPAQSETFEYDGASYMPMVKMPYTVDGITGEAALLFDGSDSLQFVTFSPEDIGQCDALTEALKAQYGTGDESGFGATAIYNWADGDTIIRLTNSPSIGICALSYGAAG</sequence>
<dbReference type="EMBL" id="JZEY01000054">
    <property type="protein sequence ID" value="KKB08665.1"/>
    <property type="molecule type" value="Genomic_DNA"/>
</dbReference>
<accession>A0A0F5FJD7</accession>
<dbReference type="PATRIC" id="fig|429727.3.peg.179"/>
<gene>
    <name evidence="1" type="ORF">VE26_00810</name>
</gene>
<keyword evidence="2" id="KW-1185">Reference proteome</keyword>
<reference evidence="1 2" key="1">
    <citation type="submission" date="2015-03" db="EMBL/GenBank/DDBJ databases">
        <authorList>
            <person name="Hassan Y."/>
            <person name="Lepp D."/>
            <person name="Li X.-Z."/>
            <person name="Zhou T."/>
        </authorList>
    </citation>
    <scope>NUCLEOTIDE SEQUENCE [LARGE SCALE GENOMIC DNA]</scope>
    <source>
        <strain evidence="1 2">IPL18</strain>
    </source>
</reference>